<dbReference type="Proteomes" id="UP000325957">
    <property type="component" value="Unassembled WGS sequence"/>
</dbReference>
<protein>
    <recommendedName>
        <fullName evidence="3">DUF559 domain-containing protein</fullName>
    </recommendedName>
</protein>
<evidence type="ECO:0008006" key="3">
    <source>
        <dbReference type="Google" id="ProtNLM"/>
    </source>
</evidence>
<keyword evidence="2" id="KW-1185">Reference proteome</keyword>
<evidence type="ECO:0000313" key="2">
    <source>
        <dbReference type="Proteomes" id="UP000325957"/>
    </source>
</evidence>
<comment type="caution">
    <text evidence="1">The sequence shown here is derived from an EMBL/GenBank/DDBJ whole genome shotgun (WGS) entry which is preliminary data.</text>
</comment>
<sequence>MHNLVRGIWAQWPEDMEHPALTPWEIAAVLQPLWGPTAAVSGTCAASILQIPLMTGLHWVDELLGEPAIYGAPPACPQLRTREVPRSRERDRTQVHVHRGFGLAPQRGPWGCAVTGPLETVLQLQPWIHGWRTTAAVDHILSKNLGPDGTSMPLPSEAFLQAVKALPRGTRGKARLAMAASRCAANTWSPMETVLRLAVESFGVHAPEPNHCVHLPSGRTVYLDLAWPHLRKALEYNGAVHFQDRTTYGDEMHRFNALRSAGWEIYFVVAEDLKDRQRRRALRRWLATHVGP</sequence>
<dbReference type="EMBL" id="SZWF01000003">
    <property type="protein sequence ID" value="KAA9395100.1"/>
    <property type="molecule type" value="Genomic_DNA"/>
</dbReference>
<dbReference type="AlphaFoldDB" id="A0A5J5L0F4"/>
<evidence type="ECO:0000313" key="1">
    <source>
        <dbReference type="EMBL" id="KAA9395100.1"/>
    </source>
</evidence>
<name>A0A5J5L0F4_9MICC</name>
<organism evidence="1 2">
    <name type="scientific">Kocuria coralli</name>
    <dbReference type="NCBI Taxonomy" id="1461025"/>
    <lineage>
        <taxon>Bacteria</taxon>
        <taxon>Bacillati</taxon>
        <taxon>Actinomycetota</taxon>
        <taxon>Actinomycetes</taxon>
        <taxon>Micrococcales</taxon>
        <taxon>Micrococcaceae</taxon>
        <taxon>Kocuria</taxon>
    </lineage>
</organism>
<gene>
    <name evidence="1" type="ORF">FCK90_04130</name>
</gene>
<dbReference type="OrthoDB" id="4882763at2"/>
<dbReference type="RefSeq" id="WP_158033024.1">
    <property type="nucleotide sequence ID" value="NZ_ML708612.1"/>
</dbReference>
<accession>A0A5J5L0F4</accession>
<proteinExistence type="predicted"/>
<reference evidence="1 2" key="1">
    <citation type="submission" date="2019-05" db="EMBL/GenBank/DDBJ databases">
        <title>Kocuria coralli sp. nov., a novel actinobacterium isolated from coral reef seawater.</title>
        <authorList>
            <person name="Li J."/>
        </authorList>
    </citation>
    <scope>NUCLEOTIDE SEQUENCE [LARGE SCALE GENOMIC DNA]</scope>
    <source>
        <strain evidence="1 2">SCSIO 13007</strain>
    </source>
</reference>